<dbReference type="Gene3D" id="3.60.40.10">
    <property type="entry name" value="PPM-type phosphatase domain"/>
    <property type="match status" value="1"/>
</dbReference>
<reference evidence="2" key="1">
    <citation type="submission" date="2021-12" db="EMBL/GenBank/DDBJ databases">
        <authorList>
            <person name="Rodrigo-Torres L."/>
            <person name="Arahal R. D."/>
            <person name="Lucena T."/>
        </authorList>
    </citation>
    <scope>NUCLEOTIDE SEQUENCE</scope>
    <source>
        <strain evidence="2">CECT 8267</strain>
    </source>
</reference>
<dbReference type="RefSeq" id="WP_237443811.1">
    <property type="nucleotide sequence ID" value="NZ_CAKLPX010000001.1"/>
</dbReference>
<dbReference type="InterPro" id="IPR036457">
    <property type="entry name" value="PPM-type-like_dom_sf"/>
</dbReference>
<dbReference type="SUPFAM" id="SSF81606">
    <property type="entry name" value="PP2C-like"/>
    <property type="match status" value="1"/>
</dbReference>
<evidence type="ECO:0000313" key="2">
    <source>
        <dbReference type="EMBL" id="CAH0991154.1"/>
    </source>
</evidence>
<dbReference type="GO" id="GO:0004722">
    <property type="term" value="F:protein serine/threonine phosphatase activity"/>
    <property type="evidence" value="ECO:0007669"/>
    <property type="project" value="UniProtKB-EC"/>
</dbReference>
<organism evidence="2 3">
    <name type="scientific">Sinobacterium norvegicum</name>
    <dbReference type="NCBI Taxonomy" id="1641715"/>
    <lineage>
        <taxon>Bacteria</taxon>
        <taxon>Pseudomonadati</taxon>
        <taxon>Pseudomonadota</taxon>
        <taxon>Gammaproteobacteria</taxon>
        <taxon>Cellvibrionales</taxon>
        <taxon>Spongiibacteraceae</taxon>
        <taxon>Sinobacterium</taxon>
    </lineage>
</organism>
<name>A0ABM9ADZ7_9GAMM</name>
<proteinExistence type="predicted"/>
<dbReference type="Proteomes" id="UP000838100">
    <property type="component" value="Unassembled WGS sequence"/>
</dbReference>
<dbReference type="PROSITE" id="PS51746">
    <property type="entry name" value="PPM_2"/>
    <property type="match status" value="1"/>
</dbReference>
<dbReference type="PANTHER" id="PTHR13832">
    <property type="entry name" value="PROTEIN PHOSPHATASE 2C"/>
    <property type="match status" value="1"/>
</dbReference>
<dbReference type="EMBL" id="CAKLPX010000001">
    <property type="protein sequence ID" value="CAH0991154.1"/>
    <property type="molecule type" value="Genomic_DNA"/>
</dbReference>
<gene>
    <name evidence="2" type="primary">stp</name>
    <name evidence="2" type="ORF">SIN8267_01256</name>
</gene>
<evidence type="ECO:0000259" key="1">
    <source>
        <dbReference type="PROSITE" id="PS51746"/>
    </source>
</evidence>
<comment type="caution">
    <text evidence="2">The sequence shown here is derived from an EMBL/GenBank/DDBJ whole genome shotgun (WGS) entry which is preliminary data.</text>
</comment>
<dbReference type="Pfam" id="PF13672">
    <property type="entry name" value="PP2C_2"/>
    <property type="match status" value="1"/>
</dbReference>
<dbReference type="InterPro" id="IPR001932">
    <property type="entry name" value="PPM-type_phosphatase-like_dom"/>
</dbReference>
<dbReference type="PANTHER" id="PTHR13832:SF827">
    <property type="entry name" value="PROTEIN PHOSPHATASE 1L"/>
    <property type="match status" value="1"/>
</dbReference>
<dbReference type="SMART" id="SM00332">
    <property type="entry name" value="PP2Cc"/>
    <property type="match status" value="1"/>
</dbReference>
<dbReference type="EC" id="3.1.3.16" evidence="2"/>
<feature type="domain" description="PPM-type phosphatase" evidence="1">
    <location>
        <begin position="6"/>
        <end position="245"/>
    </location>
</feature>
<protein>
    <submittedName>
        <fullName evidence="2">Serine/threonine phosphatase stp</fullName>
        <ecNumber evidence="2">3.1.3.16</ecNumber>
    </submittedName>
</protein>
<keyword evidence="2" id="KW-0378">Hydrolase</keyword>
<sequence length="247" mass="26970">MVLHAITGLTHRGCKRSNNQDSIYYHSLGKRVSLLVVADGMGGYKGGEVASQVCVDSFQQPFERLIEQQQNWHAEQCHQFLAAALAAANASILTMRSLDANLAKMGTTCVAALVVGEKAYIVSVGDSRAYIMRDDKLQQLTTDDTLYSQLDMAQQEKLSDSPLNNILTNAIGVKAKVELQSYELDVAPGQVLLLASDGLTGELADDEILEIMKKSSRFDHICDELLESCLSAIAKDNVSIITFKVDK</sequence>
<dbReference type="InterPro" id="IPR015655">
    <property type="entry name" value="PP2C"/>
</dbReference>
<accession>A0ABM9ADZ7</accession>
<evidence type="ECO:0000313" key="3">
    <source>
        <dbReference type="Proteomes" id="UP000838100"/>
    </source>
</evidence>
<dbReference type="CDD" id="cd00143">
    <property type="entry name" value="PP2Cc"/>
    <property type="match status" value="1"/>
</dbReference>
<keyword evidence="3" id="KW-1185">Reference proteome</keyword>
<dbReference type="SMART" id="SM00331">
    <property type="entry name" value="PP2C_SIG"/>
    <property type="match status" value="1"/>
</dbReference>